<evidence type="ECO:0000256" key="9">
    <source>
        <dbReference type="ARBA" id="ARBA00046608"/>
    </source>
</evidence>
<comment type="function">
    <text evidence="10">Catalyzes the reversible formation of acyl-phosphate (acyl-PO(4)) from acyl-[acyl-carrier-protein] (acyl-ACP). This enzyme utilizes acyl-ACP as fatty acyl donor, but not acyl-CoA.</text>
</comment>
<keyword evidence="7 10" id="KW-1208">Phospholipid metabolism</keyword>
<dbReference type="Gene3D" id="3.40.718.10">
    <property type="entry name" value="Isopropylmalate Dehydrogenase"/>
    <property type="match status" value="1"/>
</dbReference>
<dbReference type="PANTHER" id="PTHR30100:SF1">
    <property type="entry name" value="PHOSPHATE ACYLTRANSFERASE"/>
    <property type="match status" value="1"/>
</dbReference>
<dbReference type="NCBIfam" id="TIGR00182">
    <property type="entry name" value="plsX"/>
    <property type="match status" value="1"/>
</dbReference>
<dbReference type="Pfam" id="PF02504">
    <property type="entry name" value="FA_synthesis"/>
    <property type="match status" value="1"/>
</dbReference>
<keyword evidence="5 10" id="KW-0443">Lipid metabolism</keyword>
<evidence type="ECO:0000256" key="10">
    <source>
        <dbReference type="HAMAP-Rule" id="MF_00019"/>
    </source>
</evidence>
<comment type="pathway">
    <text evidence="10">Lipid metabolism; phospholipid metabolism.</text>
</comment>
<keyword evidence="12" id="KW-1185">Reference proteome</keyword>
<name>A0ABT0P7Z5_9HYPH</name>
<dbReference type="SUPFAM" id="SSF53659">
    <property type="entry name" value="Isocitrate/Isopropylmalate dehydrogenase-like"/>
    <property type="match status" value="1"/>
</dbReference>
<evidence type="ECO:0000256" key="8">
    <source>
        <dbReference type="ARBA" id="ARBA00024069"/>
    </source>
</evidence>
<evidence type="ECO:0000313" key="11">
    <source>
        <dbReference type="EMBL" id="MCL6229594.1"/>
    </source>
</evidence>
<accession>A0ABT0P7Z5</accession>
<dbReference type="EMBL" id="JAMCOF010000004">
    <property type="protein sequence ID" value="MCL6229594.1"/>
    <property type="molecule type" value="Genomic_DNA"/>
</dbReference>
<evidence type="ECO:0000256" key="1">
    <source>
        <dbReference type="ARBA" id="ARBA00001232"/>
    </source>
</evidence>
<evidence type="ECO:0000256" key="3">
    <source>
        <dbReference type="ARBA" id="ARBA00022516"/>
    </source>
</evidence>
<keyword evidence="6 10" id="KW-0594">Phospholipid biosynthesis</keyword>
<comment type="subunit">
    <text evidence="9 10">Homodimer. Probably interacts with PlsY.</text>
</comment>
<dbReference type="GO" id="GO:0043811">
    <property type="term" value="F:phosphate:acyl-[acyl carrier protein] acyltransferase activity"/>
    <property type="evidence" value="ECO:0007669"/>
    <property type="project" value="UniProtKB-EC"/>
</dbReference>
<dbReference type="InterPro" id="IPR012281">
    <property type="entry name" value="Phospholipid_synth_PlsX-like"/>
</dbReference>
<comment type="catalytic activity">
    <reaction evidence="1 10">
        <text>a fatty acyl-[ACP] + phosphate = an acyl phosphate + holo-[ACP]</text>
        <dbReference type="Rhea" id="RHEA:42292"/>
        <dbReference type="Rhea" id="RHEA-COMP:9685"/>
        <dbReference type="Rhea" id="RHEA-COMP:14125"/>
        <dbReference type="ChEBI" id="CHEBI:43474"/>
        <dbReference type="ChEBI" id="CHEBI:59918"/>
        <dbReference type="ChEBI" id="CHEBI:64479"/>
        <dbReference type="ChEBI" id="CHEBI:138651"/>
        <dbReference type="EC" id="2.3.1.274"/>
    </reaction>
</comment>
<evidence type="ECO:0000256" key="7">
    <source>
        <dbReference type="ARBA" id="ARBA00023264"/>
    </source>
</evidence>
<evidence type="ECO:0000256" key="5">
    <source>
        <dbReference type="ARBA" id="ARBA00023098"/>
    </source>
</evidence>
<reference evidence="11 12" key="1">
    <citation type="submission" date="2022-05" db="EMBL/GenBank/DDBJ databases">
        <title>Description of the Bartonella bilalgolemii sp. nov. Isolated from Apodemus uralensis (Pallas 1811).</title>
        <authorList>
            <person name="Zgheib R."/>
            <person name="Celebi B."/>
        </authorList>
    </citation>
    <scope>NUCLEOTIDE SEQUENCE [LARGE SCALE GENOMIC DNA]</scope>
    <source>
        <strain evidence="11 12">G70</strain>
    </source>
</reference>
<evidence type="ECO:0000256" key="4">
    <source>
        <dbReference type="ARBA" id="ARBA00022679"/>
    </source>
</evidence>
<dbReference type="Proteomes" id="UP001523003">
    <property type="component" value="Unassembled WGS sequence"/>
</dbReference>
<dbReference type="PIRSF" id="PIRSF002465">
    <property type="entry name" value="Phsphlp_syn_PlsX"/>
    <property type="match status" value="1"/>
</dbReference>
<comment type="similarity">
    <text evidence="10">Belongs to the PlsX family.</text>
</comment>
<proteinExistence type="inferred from homology"/>
<keyword evidence="11" id="KW-0012">Acyltransferase</keyword>
<protein>
    <recommendedName>
        <fullName evidence="8 10">Phosphate acyltransferase</fullName>
        <ecNumber evidence="8 10">2.3.1.274</ecNumber>
    </recommendedName>
    <alternativeName>
        <fullName evidence="10">Acyl-ACP phosphotransacylase</fullName>
    </alternativeName>
    <alternativeName>
        <fullName evidence="10">Acyl-[acyl-carrier-protein]--phosphate acyltransferase</fullName>
    </alternativeName>
    <alternativeName>
        <fullName evidence="10">Phosphate-acyl-ACP acyltransferase</fullName>
    </alternativeName>
</protein>
<dbReference type="InterPro" id="IPR003664">
    <property type="entry name" value="FA_synthesis"/>
</dbReference>
<evidence type="ECO:0000256" key="6">
    <source>
        <dbReference type="ARBA" id="ARBA00023209"/>
    </source>
</evidence>
<keyword evidence="2 10" id="KW-0963">Cytoplasm</keyword>
<dbReference type="EC" id="2.3.1.274" evidence="8 10"/>
<organism evidence="11 12">
    <name type="scientific">Bartonella bilalgolemii</name>
    <dbReference type="NCBI Taxonomy" id="2942911"/>
    <lineage>
        <taxon>Bacteria</taxon>
        <taxon>Pseudomonadati</taxon>
        <taxon>Pseudomonadota</taxon>
        <taxon>Alphaproteobacteria</taxon>
        <taxon>Hyphomicrobiales</taxon>
        <taxon>Bartonellaceae</taxon>
        <taxon>Bartonella</taxon>
    </lineage>
</organism>
<comment type="caution">
    <text evidence="11">The sequence shown here is derived from an EMBL/GenBank/DDBJ whole genome shotgun (WGS) entry which is preliminary data.</text>
</comment>
<comment type="subcellular location">
    <subcellularLocation>
        <location evidence="10">Cytoplasm</location>
    </subcellularLocation>
    <text evidence="10">Associated with the membrane possibly through PlsY.</text>
</comment>
<keyword evidence="3 10" id="KW-0444">Lipid biosynthesis</keyword>
<evidence type="ECO:0000313" key="12">
    <source>
        <dbReference type="Proteomes" id="UP001523003"/>
    </source>
</evidence>
<gene>
    <name evidence="10 11" type="primary">plsX</name>
    <name evidence="11" type="ORF">M4Z11_03060</name>
</gene>
<keyword evidence="4 10" id="KW-0808">Transferase</keyword>
<dbReference type="PANTHER" id="PTHR30100">
    <property type="entry name" value="FATTY ACID/PHOSPHOLIPID SYNTHESIS PROTEIN PLSX"/>
    <property type="match status" value="1"/>
</dbReference>
<sequence>MIKISVDVMGGDYGPEITLAGAAIAQKYLPNIHFLFYGIGKVVEPILKKYPHLVAASCFYPTEGYTRMDEKPSQALRNGRGKSSMWHAIESVKNGKADACVSAGNTGALMAMSYFCLKMMAEAERPGIAGIWPTLRSESIVLDIGATIGASASQLVDLAVMGAGMFRALYHIEKPSVGLLNVGVEEVKGLDEIKKAGMILRKVQLDGLEYKGFVEGNDIGKGTVDVVVTEGFSGNIALKAAEGTARQMAETLNVAMRSSILSYLGYLLSRSAFRKLKHKMDPDRVNGGVLLGLNGVVIKSHGGTNANGFASAIRVGYEMVSNGLLKEIATDLRLFHESKALLLDDEREAEMNMMEGR</sequence>
<dbReference type="HAMAP" id="MF_00019">
    <property type="entry name" value="PlsX"/>
    <property type="match status" value="1"/>
</dbReference>
<evidence type="ECO:0000256" key="2">
    <source>
        <dbReference type="ARBA" id="ARBA00022490"/>
    </source>
</evidence>
<dbReference type="RefSeq" id="WP_249676097.1">
    <property type="nucleotide sequence ID" value="NZ_JAMCOF010000004.1"/>
</dbReference>